<keyword evidence="1" id="KW-0378">Hydrolase</keyword>
<dbReference type="InterPro" id="IPR036514">
    <property type="entry name" value="SGNH_hydro_sf"/>
</dbReference>
<dbReference type="AlphaFoldDB" id="A0A9P6ZHS1"/>
<proteinExistence type="predicted"/>
<organism evidence="3 4">
    <name type="scientific">Suillus placidus</name>
    <dbReference type="NCBI Taxonomy" id="48579"/>
    <lineage>
        <taxon>Eukaryota</taxon>
        <taxon>Fungi</taxon>
        <taxon>Dikarya</taxon>
        <taxon>Basidiomycota</taxon>
        <taxon>Agaricomycotina</taxon>
        <taxon>Agaricomycetes</taxon>
        <taxon>Agaricomycetidae</taxon>
        <taxon>Boletales</taxon>
        <taxon>Suillineae</taxon>
        <taxon>Suillaceae</taxon>
        <taxon>Suillus</taxon>
    </lineage>
</organism>
<evidence type="ECO:0000313" key="3">
    <source>
        <dbReference type="EMBL" id="KAG1765727.1"/>
    </source>
</evidence>
<reference evidence="3" key="1">
    <citation type="journal article" date="2020" name="New Phytol.">
        <title>Comparative genomics reveals dynamic genome evolution in host specialist ectomycorrhizal fungi.</title>
        <authorList>
            <person name="Lofgren L.A."/>
            <person name="Nguyen N.H."/>
            <person name="Vilgalys R."/>
            <person name="Ruytinx J."/>
            <person name="Liao H.L."/>
            <person name="Branco S."/>
            <person name="Kuo A."/>
            <person name="LaButti K."/>
            <person name="Lipzen A."/>
            <person name="Andreopoulos W."/>
            <person name="Pangilinan J."/>
            <person name="Riley R."/>
            <person name="Hundley H."/>
            <person name="Na H."/>
            <person name="Barry K."/>
            <person name="Grigoriev I.V."/>
            <person name="Stajich J.E."/>
            <person name="Kennedy P.G."/>
        </authorList>
    </citation>
    <scope>NUCLEOTIDE SEQUENCE</scope>
    <source>
        <strain evidence="3">DOB743</strain>
    </source>
</reference>
<keyword evidence="4" id="KW-1185">Reference proteome</keyword>
<feature type="chain" id="PRO_5040341911" evidence="2">
    <location>
        <begin position="35"/>
        <end position="344"/>
    </location>
</feature>
<evidence type="ECO:0000256" key="2">
    <source>
        <dbReference type="SAM" id="SignalP"/>
    </source>
</evidence>
<accession>A0A9P6ZHS1</accession>
<dbReference type="Pfam" id="PF00657">
    <property type="entry name" value="Lipase_GDSL"/>
    <property type="match status" value="1"/>
</dbReference>
<feature type="signal peptide" evidence="2">
    <location>
        <begin position="1"/>
        <end position="34"/>
    </location>
</feature>
<dbReference type="Gene3D" id="3.40.50.1110">
    <property type="entry name" value="SGNH hydrolase"/>
    <property type="match status" value="1"/>
</dbReference>
<dbReference type="InterPro" id="IPR051058">
    <property type="entry name" value="GDSL_Est/Lipase"/>
</dbReference>
<dbReference type="EMBL" id="JABBWD010000104">
    <property type="protein sequence ID" value="KAG1765727.1"/>
    <property type="molecule type" value="Genomic_DNA"/>
</dbReference>
<evidence type="ECO:0000313" key="4">
    <source>
        <dbReference type="Proteomes" id="UP000714275"/>
    </source>
</evidence>
<protein>
    <submittedName>
        <fullName evidence="3">Carbohydrate esterase family 16 protein</fullName>
    </submittedName>
</protein>
<dbReference type="SUPFAM" id="SSF52266">
    <property type="entry name" value="SGNH hydrolase"/>
    <property type="match status" value="1"/>
</dbReference>
<dbReference type="OrthoDB" id="1600564at2759"/>
<sequence>MTSRTTSQYFCSMAFLQGMTLAFALLTLTTPSWAAGVAPGQIKNFVTFGDSYTDSSYYPSADGGYAWPTWAAMYGNLNLYGFARSGATCSNLLTYRPFPPIMGWQLPAYLNETRNGTLELNPEETIYTIWIGTNDLGANALLTGSDAPATSIVQVRQCTVEVLKILYESGARNFIMQNMLPLDLTILYSNYSYPSRYWDLERNTTEWNVYMKELVRAGNEITSLMLDALVPTLPDAHIGQPTLQSDSGKQLTRSNAASFDSYGLFTDMYSNPQNYFNGTAPHNVTGCVHSCVYTMDSTAAPACTIANGTDADSFMWYDELHPSQQSDRIVAREMTAVMKGEYNQ</sequence>
<dbReference type="PANTHER" id="PTHR45648:SF22">
    <property type="entry name" value="GDSL LIPASE_ACYLHYDROLASE FAMILY PROTEIN (AFU_ORTHOLOGUE AFUA_4G14700)"/>
    <property type="match status" value="1"/>
</dbReference>
<keyword evidence="2" id="KW-0732">Signal</keyword>
<dbReference type="GO" id="GO:0016788">
    <property type="term" value="F:hydrolase activity, acting on ester bonds"/>
    <property type="evidence" value="ECO:0007669"/>
    <property type="project" value="InterPro"/>
</dbReference>
<gene>
    <name evidence="3" type="ORF">EV702DRAFT_64623</name>
</gene>
<name>A0A9P6ZHS1_9AGAM</name>
<evidence type="ECO:0000256" key="1">
    <source>
        <dbReference type="ARBA" id="ARBA00022801"/>
    </source>
</evidence>
<comment type="caution">
    <text evidence="3">The sequence shown here is derived from an EMBL/GenBank/DDBJ whole genome shotgun (WGS) entry which is preliminary data.</text>
</comment>
<dbReference type="Proteomes" id="UP000714275">
    <property type="component" value="Unassembled WGS sequence"/>
</dbReference>
<dbReference type="InterPro" id="IPR001087">
    <property type="entry name" value="GDSL"/>
</dbReference>
<dbReference type="PANTHER" id="PTHR45648">
    <property type="entry name" value="GDSL LIPASE/ACYLHYDROLASE FAMILY PROTEIN (AFU_ORTHOLOGUE AFUA_4G14700)"/>
    <property type="match status" value="1"/>
</dbReference>